<dbReference type="Proteomes" id="UP000527355">
    <property type="component" value="Unassembled WGS sequence"/>
</dbReference>
<proteinExistence type="predicted"/>
<evidence type="ECO:0000313" key="3">
    <source>
        <dbReference type="Proteomes" id="UP000527355"/>
    </source>
</evidence>
<organism evidence="2 3">
    <name type="scientific">Myotis myotis</name>
    <name type="common">Greater mouse-eared bat</name>
    <name type="synonym">Vespertilio myotis</name>
    <dbReference type="NCBI Taxonomy" id="51298"/>
    <lineage>
        <taxon>Eukaryota</taxon>
        <taxon>Metazoa</taxon>
        <taxon>Chordata</taxon>
        <taxon>Craniata</taxon>
        <taxon>Vertebrata</taxon>
        <taxon>Euteleostomi</taxon>
        <taxon>Mammalia</taxon>
        <taxon>Eutheria</taxon>
        <taxon>Laurasiatheria</taxon>
        <taxon>Chiroptera</taxon>
        <taxon>Yangochiroptera</taxon>
        <taxon>Vespertilionidae</taxon>
        <taxon>Myotis</taxon>
    </lineage>
</organism>
<gene>
    <name evidence="2" type="ORF">mMyoMyo1_008175</name>
</gene>
<evidence type="ECO:0000313" key="2">
    <source>
        <dbReference type="EMBL" id="KAF6387732.1"/>
    </source>
</evidence>
<accession>A0A7J8AMQ6</accession>
<reference evidence="2 3" key="1">
    <citation type="journal article" date="2020" name="Nature">
        <title>Six reference-quality genomes reveal evolution of bat adaptations.</title>
        <authorList>
            <person name="Jebb D."/>
            <person name="Huang Z."/>
            <person name="Pippel M."/>
            <person name="Hughes G.M."/>
            <person name="Lavrichenko K."/>
            <person name="Devanna P."/>
            <person name="Winkler S."/>
            <person name="Jermiin L.S."/>
            <person name="Skirmuntt E.C."/>
            <person name="Katzourakis A."/>
            <person name="Burkitt-Gray L."/>
            <person name="Ray D.A."/>
            <person name="Sullivan K.A.M."/>
            <person name="Roscito J.G."/>
            <person name="Kirilenko B.M."/>
            <person name="Davalos L.M."/>
            <person name="Corthals A.P."/>
            <person name="Power M.L."/>
            <person name="Jones G."/>
            <person name="Ransome R.D."/>
            <person name="Dechmann D.K.N."/>
            <person name="Locatelli A.G."/>
            <person name="Puechmaille S.J."/>
            <person name="Fedrigo O."/>
            <person name="Jarvis E.D."/>
            <person name="Hiller M."/>
            <person name="Vernes S.C."/>
            <person name="Myers E.W."/>
            <person name="Teeling E.C."/>
        </authorList>
    </citation>
    <scope>NUCLEOTIDE SEQUENCE [LARGE SCALE GENOMIC DNA]</scope>
    <source>
        <strain evidence="2">MMyoMyo1</strain>
        <tissue evidence="2">Flight muscle</tissue>
    </source>
</reference>
<dbReference type="EMBL" id="JABWUV010000001">
    <property type="protein sequence ID" value="KAF6387732.1"/>
    <property type="molecule type" value="Genomic_DNA"/>
</dbReference>
<comment type="caution">
    <text evidence="2">The sequence shown here is derived from an EMBL/GenBank/DDBJ whole genome shotgun (WGS) entry which is preliminary data.</text>
</comment>
<feature type="region of interest" description="Disordered" evidence="1">
    <location>
        <begin position="22"/>
        <end position="64"/>
    </location>
</feature>
<dbReference type="AlphaFoldDB" id="A0A7J8AMQ6"/>
<sequence>MQLTPACRGPDSARHEYLPLASTSYHTSSPGVDVGEATGEGHHSAGSFPADSSNPLLTTPHTPEGKLGLRQDFQAAMVIASLLDSPHLNPPPHPYSRRLYCQSHYQMFQCPAQGLPGHSLLEMY</sequence>
<feature type="compositionally biased region" description="Polar residues" evidence="1">
    <location>
        <begin position="50"/>
        <end position="61"/>
    </location>
</feature>
<keyword evidence="3" id="KW-1185">Reference proteome</keyword>
<name>A0A7J8AMQ6_MYOMY</name>
<evidence type="ECO:0000256" key="1">
    <source>
        <dbReference type="SAM" id="MobiDB-lite"/>
    </source>
</evidence>
<protein>
    <submittedName>
        <fullName evidence="2">Uncharacterized protein</fullName>
    </submittedName>
</protein>